<dbReference type="Pfam" id="PF00840">
    <property type="entry name" value="Glyco_hydro_7"/>
    <property type="match status" value="1"/>
</dbReference>
<organism evidence="10 11">
    <name type="scientific">Tulasnella calospora MUT 4182</name>
    <dbReference type="NCBI Taxonomy" id="1051891"/>
    <lineage>
        <taxon>Eukaryota</taxon>
        <taxon>Fungi</taxon>
        <taxon>Dikarya</taxon>
        <taxon>Basidiomycota</taxon>
        <taxon>Agaricomycotina</taxon>
        <taxon>Agaricomycetes</taxon>
        <taxon>Cantharellales</taxon>
        <taxon>Tulasnellaceae</taxon>
        <taxon>Tulasnella</taxon>
    </lineage>
</organism>
<evidence type="ECO:0000256" key="5">
    <source>
        <dbReference type="ARBA" id="ARBA00023001"/>
    </source>
</evidence>
<keyword evidence="11" id="KW-1185">Reference proteome</keyword>
<reference evidence="10 11" key="1">
    <citation type="submission" date="2014-04" db="EMBL/GenBank/DDBJ databases">
        <authorList>
            <consortium name="DOE Joint Genome Institute"/>
            <person name="Kuo A."/>
            <person name="Girlanda M."/>
            <person name="Perotto S."/>
            <person name="Kohler A."/>
            <person name="Nagy L.G."/>
            <person name="Floudas D."/>
            <person name="Copeland A."/>
            <person name="Barry K.W."/>
            <person name="Cichocki N."/>
            <person name="Veneault-Fourrey C."/>
            <person name="LaButti K."/>
            <person name="Lindquist E.A."/>
            <person name="Lipzen A."/>
            <person name="Lundell T."/>
            <person name="Morin E."/>
            <person name="Murat C."/>
            <person name="Sun H."/>
            <person name="Tunlid A."/>
            <person name="Henrissat B."/>
            <person name="Grigoriev I.V."/>
            <person name="Hibbett D.S."/>
            <person name="Martin F."/>
            <person name="Nordberg H.P."/>
            <person name="Cantor M.N."/>
            <person name="Hua S.X."/>
        </authorList>
    </citation>
    <scope>NUCLEOTIDE SEQUENCE [LARGE SCALE GENOMIC DNA]</scope>
    <source>
        <strain evidence="10 11">MUT 4182</strain>
    </source>
</reference>
<proteinExistence type="inferred from homology"/>
<keyword evidence="3" id="KW-0732">Signal</keyword>
<keyword evidence="8 9" id="KW-0624">Polysaccharide degradation</keyword>
<dbReference type="STRING" id="1051891.A0A0C3QJN8"/>
<sequence length="328" mass="34788">MKDDNTYEMFNPLAKEFTFDVDMSNLPCGIAADAHFSGMEADGGMARSAGWNSAGPKYGTGYCDARCPRDLKWVNGVVRVPLPISHTSGVGRYGSCCAEVDLWQANSISTATTLHPCAMSGQYQCTDDLSDCGSSSPDGNRYGGVCYPDGCDYNPYRLDNPSYYGVGPGKVVDTRQKITVVTQFITDSGTPTGTLNEIRCIYVQNGLVISNAAISVSIGVTGNSMNDAYCNHQKLSFGDTNSFQSNGGFGAISRALSSGMVLALSIYDDLDTNLLWLDSNYPPGATGIGTSRGTCSVTSGIPADVEAQYPNASVTFSNIRFGPIGSTY</sequence>
<gene>
    <name evidence="10" type="ORF">M407DRAFT_23387</name>
</gene>
<dbReference type="GO" id="GO:0016162">
    <property type="term" value="F:cellulose 1,4-beta-cellobiosidase activity"/>
    <property type="evidence" value="ECO:0007669"/>
    <property type="project" value="UniProtKB-EC"/>
</dbReference>
<evidence type="ECO:0000256" key="8">
    <source>
        <dbReference type="ARBA" id="ARBA00023326"/>
    </source>
</evidence>
<comment type="catalytic activity">
    <reaction evidence="1">
        <text>Hydrolysis of (1-&gt;4)-beta-D-glucosidic linkages in cellulose and cellotetraose, releasing cellobiose from the non-reducing ends of the chains.</text>
        <dbReference type="EC" id="3.2.1.91"/>
    </reaction>
</comment>
<evidence type="ECO:0000256" key="6">
    <source>
        <dbReference type="ARBA" id="ARBA00023277"/>
    </source>
</evidence>
<dbReference type="EMBL" id="KN823010">
    <property type="protein sequence ID" value="KIO27346.1"/>
    <property type="molecule type" value="Genomic_DNA"/>
</dbReference>
<dbReference type="EC" id="3.2.1.-" evidence="9"/>
<evidence type="ECO:0000256" key="2">
    <source>
        <dbReference type="ARBA" id="ARBA00006044"/>
    </source>
</evidence>
<comment type="similarity">
    <text evidence="2 9">Belongs to the glycosyl hydrolase 7 (cellulase C) family.</text>
</comment>
<dbReference type="PRINTS" id="PR00734">
    <property type="entry name" value="GLHYDRLASE7"/>
</dbReference>
<name>A0A0C3QJN8_9AGAM</name>
<evidence type="ECO:0000256" key="7">
    <source>
        <dbReference type="ARBA" id="ARBA00023295"/>
    </source>
</evidence>
<keyword evidence="5 9" id="KW-0136">Cellulose degradation</keyword>
<dbReference type="HOGENOM" id="CLU_020817_0_0_1"/>
<keyword evidence="4 9" id="KW-0378">Hydrolase</keyword>
<evidence type="ECO:0000256" key="3">
    <source>
        <dbReference type="ARBA" id="ARBA00022729"/>
    </source>
</evidence>
<dbReference type="Gene3D" id="2.70.100.10">
    <property type="entry name" value="Glycoside hydrolase, family 7, domain"/>
    <property type="match status" value="1"/>
</dbReference>
<evidence type="ECO:0000256" key="4">
    <source>
        <dbReference type="ARBA" id="ARBA00022801"/>
    </source>
</evidence>
<dbReference type="AlphaFoldDB" id="A0A0C3QJN8"/>
<keyword evidence="6" id="KW-0119">Carbohydrate metabolism</keyword>
<keyword evidence="7 9" id="KW-0326">Glycosidase</keyword>
<dbReference type="InterPro" id="IPR037019">
    <property type="entry name" value="Glyco_hydro_7_sf"/>
</dbReference>
<accession>A0A0C3QJN8</accession>
<protein>
    <recommendedName>
        <fullName evidence="9">Glucanase</fullName>
        <ecNumber evidence="9">3.2.1.-</ecNumber>
    </recommendedName>
</protein>
<dbReference type="Proteomes" id="UP000054248">
    <property type="component" value="Unassembled WGS sequence"/>
</dbReference>
<dbReference type="InterPro" id="IPR013320">
    <property type="entry name" value="ConA-like_dom_sf"/>
</dbReference>
<evidence type="ECO:0000313" key="11">
    <source>
        <dbReference type="Proteomes" id="UP000054248"/>
    </source>
</evidence>
<dbReference type="SUPFAM" id="SSF49899">
    <property type="entry name" value="Concanavalin A-like lectins/glucanases"/>
    <property type="match status" value="1"/>
</dbReference>
<dbReference type="PANTHER" id="PTHR33753">
    <property type="entry name" value="1,4-BETA-D-GLUCAN CELLOBIOHYDROLASE B"/>
    <property type="match status" value="1"/>
</dbReference>
<dbReference type="GO" id="GO:0030245">
    <property type="term" value="P:cellulose catabolic process"/>
    <property type="evidence" value="ECO:0007669"/>
    <property type="project" value="UniProtKB-KW"/>
</dbReference>
<dbReference type="PANTHER" id="PTHR33753:SF2">
    <property type="entry name" value="GLYCOSIDE HYDROLASE FAMILY 7 PROTEIN"/>
    <property type="match status" value="1"/>
</dbReference>
<reference evidence="11" key="2">
    <citation type="submission" date="2015-01" db="EMBL/GenBank/DDBJ databases">
        <title>Evolutionary Origins and Diversification of the Mycorrhizal Mutualists.</title>
        <authorList>
            <consortium name="DOE Joint Genome Institute"/>
            <consortium name="Mycorrhizal Genomics Consortium"/>
            <person name="Kohler A."/>
            <person name="Kuo A."/>
            <person name="Nagy L.G."/>
            <person name="Floudas D."/>
            <person name="Copeland A."/>
            <person name="Barry K.W."/>
            <person name="Cichocki N."/>
            <person name="Veneault-Fourrey C."/>
            <person name="LaButti K."/>
            <person name="Lindquist E.A."/>
            <person name="Lipzen A."/>
            <person name="Lundell T."/>
            <person name="Morin E."/>
            <person name="Murat C."/>
            <person name="Riley R."/>
            <person name="Ohm R."/>
            <person name="Sun H."/>
            <person name="Tunlid A."/>
            <person name="Henrissat B."/>
            <person name="Grigoriev I.V."/>
            <person name="Hibbett D.S."/>
            <person name="Martin F."/>
        </authorList>
    </citation>
    <scope>NUCLEOTIDE SEQUENCE [LARGE SCALE GENOMIC DNA]</scope>
    <source>
        <strain evidence="11">MUT 4182</strain>
    </source>
</reference>
<evidence type="ECO:0000313" key="10">
    <source>
        <dbReference type="EMBL" id="KIO27346.1"/>
    </source>
</evidence>
<evidence type="ECO:0000256" key="9">
    <source>
        <dbReference type="RuleBase" id="RU361164"/>
    </source>
</evidence>
<dbReference type="InterPro" id="IPR001722">
    <property type="entry name" value="Glyco_hydro_7"/>
</dbReference>
<dbReference type="OrthoDB" id="412382at2759"/>
<evidence type="ECO:0000256" key="1">
    <source>
        <dbReference type="ARBA" id="ARBA00001641"/>
    </source>
</evidence>